<protein>
    <submittedName>
        <fullName evidence="1">Uncharacterized protein</fullName>
    </submittedName>
</protein>
<proteinExistence type="predicted"/>
<accession>A0A120FER8</accession>
<evidence type="ECO:0000313" key="1">
    <source>
        <dbReference type="EMBL" id="KWV41644.1"/>
    </source>
</evidence>
<dbReference type="AlphaFoldDB" id="A0A120FER8"/>
<name>A0A120FER8_9HYPH</name>
<dbReference type="Proteomes" id="UP000068164">
    <property type="component" value="Unassembled WGS sequence"/>
</dbReference>
<comment type="caution">
    <text evidence="1">The sequence shown here is derived from an EMBL/GenBank/DDBJ whole genome shotgun (WGS) entry which is preliminary data.</text>
</comment>
<dbReference type="EMBL" id="LNCD01000139">
    <property type="protein sequence ID" value="KWV41644.1"/>
    <property type="molecule type" value="Genomic_DNA"/>
</dbReference>
<sequence>MSASDETHTCLLQALDTIRNMGARGWEFRAATDLARFLAAEGRISDAGALLQPILDKFGEALDTEDLKIAGGVLP</sequence>
<reference evidence="1 2" key="1">
    <citation type="submission" date="2015-11" db="EMBL/GenBank/DDBJ databases">
        <title>Draft Genome Sequence of the Strain BR 10423 (Rhizobium sp.) isolated from nodules of Mimosa pudica.</title>
        <authorList>
            <person name="Barauna A.C."/>
            <person name="Zilli J.E."/>
            <person name="Simoes-Araujo J.L."/>
            <person name="Reis V.M."/>
            <person name="James E.K."/>
            <person name="Reis F.B.Jr."/>
            <person name="Rouws L.F."/>
            <person name="Passos S.R."/>
            <person name="Gois S.R."/>
        </authorList>
    </citation>
    <scope>NUCLEOTIDE SEQUENCE [LARGE SCALE GENOMIC DNA]</scope>
    <source>
        <strain evidence="1 2">BR10423</strain>
    </source>
</reference>
<gene>
    <name evidence="1" type="ORF">AS026_23015</name>
</gene>
<evidence type="ECO:0000313" key="2">
    <source>
        <dbReference type="Proteomes" id="UP000068164"/>
    </source>
</evidence>
<organism evidence="1 2">
    <name type="scientific">Rhizobium altiplani</name>
    <dbReference type="NCBI Taxonomy" id="1864509"/>
    <lineage>
        <taxon>Bacteria</taxon>
        <taxon>Pseudomonadati</taxon>
        <taxon>Pseudomonadota</taxon>
        <taxon>Alphaproteobacteria</taxon>
        <taxon>Hyphomicrobiales</taxon>
        <taxon>Rhizobiaceae</taxon>
        <taxon>Rhizobium/Agrobacterium group</taxon>
        <taxon>Rhizobium</taxon>
    </lineage>
</organism>
<keyword evidence="2" id="KW-1185">Reference proteome</keyword>